<evidence type="ECO:0000256" key="1">
    <source>
        <dbReference type="ARBA" id="ARBA00023015"/>
    </source>
</evidence>
<dbReference type="InterPro" id="IPR043561">
    <property type="entry name" value="LHW-like"/>
</dbReference>
<feature type="domain" description="Transcription factor MYC/MYB N-terminal" evidence="4">
    <location>
        <begin position="50"/>
        <end position="141"/>
    </location>
</feature>
<evidence type="ECO:0000259" key="4">
    <source>
        <dbReference type="Pfam" id="PF14215"/>
    </source>
</evidence>
<dbReference type="InterPro" id="IPR011598">
    <property type="entry name" value="bHLH_dom"/>
</dbReference>
<keyword evidence="2" id="KW-0804">Transcription</keyword>
<dbReference type="PANTHER" id="PTHR46196">
    <property type="entry name" value="TRANSCRIPTION FACTOR BHLH155-LIKE ISOFORM X1-RELATED"/>
    <property type="match status" value="1"/>
</dbReference>
<sequence>MGSQLREALRCLCVEIGWSYAVFWRSIGSKSLMHLVFEDGHVVDNRLEVLVNKIMAQQVHLLGEGMVGQAAATGSHQWIRGNNIHVGDSGAQDLGELNHQFLAGIQAIAVIPVLPHGVLQLGSTQMVMENINFVNHVKSIFAQLEGMKEALLPDRSRQTLGQNSQLCDGVSVTASELLPDKLIVTTTSIPLPDALQPRIHPASKTNLHFNSQFESKPMRVHGMLSNPGTRLIQPAVSHDSTSKYQDQSSLFTTSSSSSIFPFHEQQVAAFNINSWETAKRVEPDSGNNRTFSPNPHGSVFPDMLKDSNSNLFSGGSETGGSVFGSFTSLLGGIGETSKIISADLSSSETVQMLNERTLSKSQGIQVDTFPTHLSVNTSEPVMTTGTQRQENGLFKACNTPFSESDVNSFCNRALLGTLQGCRLTNAFQENKRDSSDACGSNGPNISQLKIEDNEKSKFSHDVLPTQFTSGDSLYDILGVDYKVNNFGGSLDVLINDDDASVHEVAADTSTCSARLDVCPMNQSLDDISGVGIFSTRDTDQLLDSVVSKISPGAKENSDDGVSCSTSTRNTSTPSVPVISPCYELLASEKMQGESSCLPPFGKAEGLGCSSAKPSRSLGNKTEDCSLSAGISRSQISLWVDSGQSTHSDSILGTQNKKCSIDALLEKTIKHMLFLQSVAKHADTLKDIGEPKLIDKEGGIHLKEKFDGGATWAFQVGSQSRTCPIIVEDLKPPRQMLVEMLCKQRGFFLEIAELIRGLGLTILKGVMEAHKDKIWARFAVEDGGVPVPCSLVRVNCWVHYSSTRCR</sequence>
<keyword evidence="1" id="KW-0805">Transcription regulation</keyword>
<proteinExistence type="predicted"/>
<evidence type="ECO:0000256" key="2">
    <source>
        <dbReference type="ARBA" id="ARBA00023163"/>
    </source>
</evidence>
<reference evidence="7" key="1">
    <citation type="journal article" date="2017" name="Nat. Commun.">
        <title>The asparagus genome sheds light on the origin and evolution of a young Y chromosome.</title>
        <authorList>
            <person name="Harkess A."/>
            <person name="Zhou J."/>
            <person name="Xu C."/>
            <person name="Bowers J.E."/>
            <person name="Van der Hulst R."/>
            <person name="Ayyampalayam S."/>
            <person name="Mercati F."/>
            <person name="Riccardi P."/>
            <person name="McKain M.R."/>
            <person name="Kakrana A."/>
            <person name="Tang H."/>
            <person name="Ray J."/>
            <person name="Groenendijk J."/>
            <person name="Arikit S."/>
            <person name="Mathioni S.M."/>
            <person name="Nakano M."/>
            <person name="Shan H."/>
            <person name="Telgmann-Rauber A."/>
            <person name="Kanno A."/>
            <person name="Yue Z."/>
            <person name="Chen H."/>
            <person name="Li W."/>
            <person name="Chen Y."/>
            <person name="Xu X."/>
            <person name="Zhang Y."/>
            <person name="Luo S."/>
            <person name="Chen H."/>
            <person name="Gao J."/>
            <person name="Mao Z."/>
            <person name="Pires J.C."/>
            <person name="Luo M."/>
            <person name="Kudrna D."/>
            <person name="Wing R.A."/>
            <person name="Meyers B.C."/>
            <person name="Yi K."/>
            <person name="Kong H."/>
            <person name="Lavrijsen P."/>
            <person name="Sunseri F."/>
            <person name="Falavigna A."/>
            <person name="Ye Y."/>
            <person name="Leebens-Mack J.H."/>
            <person name="Chen G."/>
        </authorList>
    </citation>
    <scope>NUCLEOTIDE SEQUENCE [LARGE SCALE GENOMIC DNA]</scope>
    <source>
        <strain evidence="7">cv. DH0086</strain>
    </source>
</reference>
<organism evidence="6 7">
    <name type="scientific">Asparagus officinalis</name>
    <name type="common">Garden asparagus</name>
    <dbReference type="NCBI Taxonomy" id="4686"/>
    <lineage>
        <taxon>Eukaryota</taxon>
        <taxon>Viridiplantae</taxon>
        <taxon>Streptophyta</taxon>
        <taxon>Embryophyta</taxon>
        <taxon>Tracheophyta</taxon>
        <taxon>Spermatophyta</taxon>
        <taxon>Magnoliopsida</taxon>
        <taxon>Liliopsida</taxon>
        <taxon>Asparagales</taxon>
        <taxon>Asparagaceae</taxon>
        <taxon>Asparagoideae</taxon>
        <taxon>Asparagus</taxon>
    </lineage>
</organism>
<name>A0A5P1E4D2_ASPOF</name>
<evidence type="ECO:0000313" key="7">
    <source>
        <dbReference type="Proteomes" id="UP000243459"/>
    </source>
</evidence>
<dbReference type="Pfam" id="PF23176">
    <property type="entry name" value="bHLH_LHW"/>
    <property type="match status" value="1"/>
</dbReference>
<dbReference type="GO" id="GO:0003700">
    <property type="term" value="F:DNA-binding transcription factor activity"/>
    <property type="evidence" value="ECO:0007669"/>
    <property type="project" value="InterPro"/>
</dbReference>
<dbReference type="AlphaFoldDB" id="A0A5P1E4D2"/>
<dbReference type="EMBL" id="CM007389">
    <property type="protein sequence ID" value="ONK57522.1"/>
    <property type="molecule type" value="Genomic_DNA"/>
</dbReference>
<feature type="domain" description="BHLH" evidence="5">
    <location>
        <begin position="656"/>
        <end position="685"/>
    </location>
</feature>
<evidence type="ECO:0000256" key="3">
    <source>
        <dbReference type="SAM" id="MobiDB-lite"/>
    </source>
</evidence>
<dbReference type="GO" id="GO:0046983">
    <property type="term" value="F:protein dimerization activity"/>
    <property type="evidence" value="ECO:0007669"/>
    <property type="project" value="InterPro"/>
</dbReference>
<gene>
    <name evidence="6" type="ORF">A4U43_C09F1360</name>
</gene>
<dbReference type="Pfam" id="PF14215">
    <property type="entry name" value="bHLH-MYC_N"/>
    <property type="match status" value="1"/>
</dbReference>
<evidence type="ECO:0008006" key="8">
    <source>
        <dbReference type="Google" id="ProtNLM"/>
    </source>
</evidence>
<dbReference type="OMA" id="SIAIMEH"/>
<dbReference type="Gramene" id="ONK57522">
    <property type="protein sequence ID" value="ONK57522"/>
    <property type="gene ID" value="A4U43_C09F1360"/>
</dbReference>
<dbReference type="PANTHER" id="PTHR46196:SF4">
    <property type="entry name" value="TRANSCRIPTION FACTOR LHW"/>
    <property type="match status" value="1"/>
</dbReference>
<protein>
    <recommendedName>
        <fullName evidence="8">Transcription factor MYC/MYB N-terminal domain-containing protein</fullName>
    </recommendedName>
</protein>
<dbReference type="Proteomes" id="UP000243459">
    <property type="component" value="Chromosome 9"/>
</dbReference>
<dbReference type="InterPro" id="IPR025610">
    <property type="entry name" value="MYC/MYB_N"/>
</dbReference>
<accession>A0A5P1E4D2</accession>
<evidence type="ECO:0000313" key="6">
    <source>
        <dbReference type="EMBL" id="ONK57522.1"/>
    </source>
</evidence>
<feature type="region of interest" description="Disordered" evidence="3">
    <location>
        <begin position="549"/>
        <end position="570"/>
    </location>
</feature>
<evidence type="ECO:0000259" key="5">
    <source>
        <dbReference type="Pfam" id="PF23176"/>
    </source>
</evidence>
<keyword evidence="7" id="KW-1185">Reference proteome</keyword>